<dbReference type="GO" id="GO:0030170">
    <property type="term" value="F:pyridoxal phosphate binding"/>
    <property type="evidence" value="ECO:0007669"/>
    <property type="project" value="InterPro"/>
</dbReference>
<dbReference type="GO" id="GO:0003824">
    <property type="term" value="F:catalytic activity"/>
    <property type="evidence" value="ECO:0007669"/>
    <property type="project" value="InterPro"/>
</dbReference>
<dbReference type="RefSeq" id="WP_348520069.1">
    <property type="nucleotide sequence ID" value="NZ_FXAK01000001.1"/>
</dbReference>
<protein>
    <submittedName>
        <fullName evidence="2">MOSC domain-containing protein YiiM</fullName>
    </submittedName>
</protein>
<dbReference type="InterPro" id="IPR011037">
    <property type="entry name" value="Pyrv_Knase-like_insert_dom_sf"/>
</dbReference>
<name>A0A1X7DMT7_9PROT</name>
<dbReference type="EMBL" id="FXAK01000001">
    <property type="protein sequence ID" value="SMF18275.1"/>
    <property type="molecule type" value="Genomic_DNA"/>
</dbReference>
<accession>A0A1X7DMT7</accession>
<dbReference type="SUPFAM" id="SSF50800">
    <property type="entry name" value="PK beta-barrel domain-like"/>
    <property type="match status" value="1"/>
</dbReference>
<dbReference type="Pfam" id="PF03473">
    <property type="entry name" value="MOSC"/>
    <property type="match status" value="1"/>
</dbReference>
<dbReference type="STRING" id="286727.SAMN02982917_0714"/>
<dbReference type="Pfam" id="PF03475">
    <property type="entry name" value="YiiM_3-alpha"/>
    <property type="match status" value="1"/>
</dbReference>
<dbReference type="Gene3D" id="2.40.33.20">
    <property type="entry name" value="PK beta-barrel domain-like"/>
    <property type="match status" value="1"/>
</dbReference>
<dbReference type="PANTHER" id="PTHR30212">
    <property type="entry name" value="PROTEIN YIIM"/>
    <property type="match status" value="1"/>
</dbReference>
<dbReference type="InterPro" id="IPR005302">
    <property type="entry name" value="MoCF_Sase_C"/>
</dbReference>
<dbReference type="InterPro" id="IPR005163">
    <property type="entry name" value="Tri_helical_YiiM-like"/>
</dbReference>
<dbReference type="InterPro" id="IPR052353">
    <property type="entry name" value="Benzoxazolinone_Detox_Enz"/>
</dbReference>
<dbReference type="PANTHER" id="PTHR30212:SF2">
    <property type="entry name" value="PROTEIN YIIM"/>
    <property type="match status" value="1"/>
</dbReference>
<feature type="domain" description="MOSC" evidence="1">
    <location>
        <begin position="34"/>
        <end position="172"/>
    </location>
</feature>
<dbReference type="Proteomes" id="UP000192936">
    <property type="component" value="Unassembled WGS sequence"/>
</dbReference>
<evidence type="ECO:0000313" key="3">
    <source>
        <dbReference type="Proteomes" id="UP000192936"/>
    </source>
</evidence>
<evidence type="ECO:0000259" key="1">
    <source>
        <dbReference type="PROSITE" id="PS51340"/>
    </source>
</evidence>
<evidence type="ECO:0000313" key="2">
    <source>
        <dbReference type="EMBL" id="SMF18275.1"/>
    </source>
</evidence>
<dbReference type="AlphaFoldDB" id="A0A1X7DMT7"/>
<dbReference type="PROSITE" id="PS51340">
    <property type="entry name" value="MOSC"/>
    <property type="match status" value="1"/>
</dbReference>
<gene>
    <name evidence="2" type="ORF">SAMN02982917_0714</name>
</gene>
<sequence>MTKPLMTKPVLTAVLTGKAVPFGRPNTQSAIGKQPTDAAVAIGPAGLEGDEQADRRNHGGPDKAVHHYPFDHYAAWRADLPAPAPLLDAVGAFGENLSTQGLTEETVCVGDVFRIGTAVLQVSQGRQPCWKLNHRFGVADMARRVQATGRTGWYYRVLEPGIAAAGDEVALIERPLPDWPLARILRAFYHDTGDLPTLAGIAALEPLAPGWRTLAQRRVESGRVEDWTSRLGE</sequence>
<organism evidence="2 3">
    <name type="scientific">Azospirillum oryzae</name>
    <dbReference type="NCBI Taxonomy" id="286727"/>
    <lineage>
        <taxon>Bacteria</taxon>
        <taxon>Pseudomonadati</taxon>
        <taxon>Pseudomonadota</taxon>
        <taxon>Alphaproteobacteria</taxon>
        <taxon>Rhodospirillales</taxon>
        <taxon>Azospirillaceae</taxon>
        <taxon>Azospirillum</taxon>
    </lineage>
</organism>
<dbReference type="GO" id="GO:0030151">
    <property type="term" value="F:molybdenum ion binding"/>
    <property type="evidence" value="ECO:0007669"/>
    <property type="project" value="InterPro"/>
</dbReference>
<reference evidence="2 3" key="1">
    <citation type="submission" date="2017-04" db="EMBL/GenBank/DDBJ databases">
        <authorList>
            <person name="Afonso C.L."/>
            <person name="Miller P.J."/>
            <person name="Scott M.A."/>
            <person name="Spackman E."/>
            <person name="Goraichik I."/>
            <person name="Dimitrov K.M."/>
            <person name="Suarez D.L."/>
            <person name="Swayne D.E."/>
        </authorList>
    </citation>
    <scope>NUCLEOTIDE SEQUENCE [LARGE SCALE GENOMIC DNA]</scope>
    <source>
        <strain evidence="2 3">A2P</strain>
    </source>
</reference>
<proteinExistence type="predicted"/>